<keyword evidence="11" id="KW-1185">Reference proteome</keyword>
<organism evidence="10 11">
    <name type="scientific">Paragemmobacter ruber</name>
    <dbReference type="NCBI Taxonomy" id="1985673"/>
    <lineage>
        <taxon>Bacteria</taxon>
        <taxon>Pseudomonadati</taxon>
        <taxon>Pseudomonadota</taxon>
        <taxon>Alphaproteobacteria</taxon>
        <taxon>Rhodobacterales</taxon>
        <taxon>Paracoccaceae</taxon>
        <taxon>Paragemmobacter</taxon>
    </lineage>
</organism>
<evidence type="ECO:0000313" key="10">
    <source>
        <dbReference type="EMBL" id="NBE09663.1"/>
    </source>
</evidence>
<evidence type="ECO:0000256" key="6">
    <source>
        <dbReference type="ARBA" id="ARBA00022833"/>
    </source>
</evidence>
<evidence type="ECO:0000256" key="9">
    <source>
        <dbReference type="ARBA" id="ARBA00049065"/>
    </source>
</evidence>
<sequence length="297" mass="30042">MILCFDIGGSRIKAARARAGRLEPLGDTPTPRDDFAAFTAALAAFLRGHRPVGIAISIAGVVDPESQVMRVANIPCADGRRLAPDLRAALGLPVLVLNDADCFAMAEARQGAGQGHRTVFGVILGTGVGGGLVIDGRLVTGPGGYAGEWGHGPLAKIQVEGLTLPEFPCGCGLTGCLDAVGGARGIERLHQAVHGTDATSHAILSAWQAGDASATRTVAVWRALLAPPLAMILNTVGASIVPVGGGLSNVPALIAALDAAVRGMILRRTTAPLIVPAQCRIEPGLIGAATAGEAAFG</sequence>
<comment type="catalytic activity">
    <reaction evidence="9">
        <text>N-acetyl-D-glucosamine + ATP = N-acetyl-D-glucosamine 6-phosphate + ADP + H(+)</text>
        <dbReference type="Rhea" id="RHEA:17417"/>
        <dbReference type="ChEBI" id="CHEBI:15378"/>
        <dbReference type="ChEBI" id="CHEBI:30616"/>
        <dbReference type="ChEBI" id="CHEBI:57513"/>
        <dbReference type="ChEBI" id="CHEBI:456216"/>
        <dbReference type="ChEBI" id="CHEBI:506227"/>
        <dbReference type="EC" id="2.7.1.59"/>
    </reaction>
</comment>
<evidence type="ECO:0000313" key="11">
    <source>
        <dbReference type="Proteomes" id="UP001517376"/>
    </source>
</evidence>
<gene>
    <name evidence="10" type="ORF">GU920_19155</name>
</gene>
<evidence type="ECO:0000256" key="3">
    <source>
        <dbReference type="ARBA" id="ARBA00022723"/>
    </source>
</evidence>
<comment type="caution">
    <text evidence="10">The sequence shown here is derived from an EMBL/GenBank/DDBJ whole genome shotgun (WGS) entry which is preliminary data.</text>
</comment>
<keyword evidence="2" id="KW-0808">Transferase</keyword>
<evidence type="ECO:0000256" key="5">
    <source>
        <dbReference type="ARBA" id="ARBA00022777"/>
    </source>
</evidence>
<dbReference type="InterPro" id="IPR043129">
    <property type="entry name" value="ATPase_NBD"/>
</dbReference>
<reference evidence="11" key="1">
    <citation type="submission" date="2020-01" db="EMBL/GenBank/DDBJ databases">
        <title>Sphingomonas sp. strain CSW-10.</title>
        <authorList>
            <person name="Chen W.-M."/>
        </authorList>
    </citation>
    <scope>NUCLEOTIDE SEQUENCE [LARGE SCALE GENOMIC DNA]</scope>
    <source>
        <strain evidence="11">CCP-1</strain>
    </source>
</reference>
<protein>
    <recommendedName>
        <fullName evidence="1">N-acetylglucosamine kinase</fullName>
        <ecNumber evidence="1">2.7.1.59</ecNumber>
    </recommendedName>
</protein>
<evidence type="ECO:0000256" key="7">
    <source>
        <dbReference type="ARBA" id="ARBA00022840"/>
    </source>
</evidence>
<keyword evidence="3" id="KW-0479">Metal-binding</keyword>
<dbReference type="SUPFAM" id="SSF53067">
    <property type="entry name" value="Actin-like ATPase domain"/>
    <property type="match status" value="1"/>
</dbReference>
<dbReference type="PROSITE" id="PS01125">
    <property type="entry name" value="ROK"/>
    <property type="match status" value="1"/>
</dbReference>
<dbReference type="InterPro" id="IPR049874">
    <property type="entry name" value="ROK_cs"/>
</dbReference>
<dbReference type="PANTHER" id="PTHR18964:SF162">
    <property type="entry name" value="N-ACETYL-D-GLUCOSAMINE KINASE"/>
    <property type="match status" value="1"/>
</dbReference>
<dbReference type="EMBL" id="JAAATW010000010">
    <property type="protein sequence ID" value="NBE09663.1"/>
    <property type="molecule type" value="Genomic_DNA"/>
</dbReference>
<keyword evidence="4" id="KW-0547">Nucleotide-binding</keyword>
<keyword evidence="7" id="KW-0067">ATP-binding</keyword>
<evidence type="ECO:0000256" key="4">
    <source>
        <dbReference type="ARBA" id="ARBA00022741"/>
    </source>
</evidence>
<dbReference type="Proteomes" id="UP001517376">
    <property type="component" value="Unassembled WGS sequence"/>
</dbReference>
<accession>A0ABW9YB06</accession>
<keyword evidence="8" id="KW-0119">Carbohydrate metabolism</keyword>
<dbReference type="Pfam" id="PF00480">
    <property type="entry name" value="ROK"/>
    <property type="match status" value="1"/>
</dbReference>
<dbReference type="Gene3D" id="3.30.420.40">
    <property type="match status" value="2"/>
</dbReference>
<keyword evidence="5" id="KW-0418">Kinase</keyword>
<dbReference type="EC" id="2.7.1.59" evidence="1"/>
<proteinExistence type="predicted"/>
<keyword evidence="6" id="KW-0862">Zinc</keyword>
<dbReference type="RefSeq" id="WP_161768710.1">
    <property type="nucleotide sequence ID" value="NZ_JAAATW010000010.1"/>
</dbReference>
<evidence type="ECO:0000256" key="2">
    <source>
        <dbReference type="ARBA" id="ARBA00022679"/>
    </source>
</evidence>
<dbReference type="PANTHER" id="PTHR18964">
    <property type="entry name" value="ROK (REPRESSOR, ORF, KINASE) FAMILY"/>
    <property type="match status" value="1"/>
</dbReference>
<name>A0ABW9YB06_9RHOB</name>
<evidence type="ECO:0000256" key="1">
    <source>
        <dbReference type="ARBA" id="ARBA00012122"/>
    </source>
</evidence>
<evidence type="ECO:0000256" key="8">
    <source>
        <dbReference type="ARBA" id="ARBA00023277"/>
    </source>
</evidence>
<dbReference type="InterPro" id="IPR000600">
    <property type="entry name" value="ROK"/>
</dbReference>